<accession>A0A0E9RU59</accession>
<name>A0A0E9RU59_ANGAN</name>
<dbReference type="EMBL" id="GBXM01076230">
    <property type="protein sequence ID" value="JAH32347.1"/>
    <property type="molecule type" value="Transcribed_RNA"/>
</dbReference>
<organism evidence="2">
    <name type="scientific">Anguilla anguilla</name>
    <name type="common">European freshwater eel</name>
    <name type="synonym">Muraena anguilla</name>
    <dbReference type="NCBI Taxonomy" id="7936"/>
    <lineage>
        <taxon>Eukaryota</taxon>
        <taxon>Metazoa</taxon>
        <taxon>Chordata</taxon>
        <taxon>Craniata</taxon>
        <taxon>Vertebrata</taxon>
        <taxon>Euteleostomi</taxon>
        <taxon>Actinopterygii</taxon>
        <taxon>Neopterygii</taxon>
        <taxon>Teleostei</taxon>
        <taxon>Anguilliformes</taxon>
        <taxon>Anguillidae</taxon>
        <taxon>Anguilla</taxon>
    </lineage>
</organism>
<reference evidence="2" key="1">
    <citation type="submission" date="2014-11" db="EMBL/GenBank/DDBJ databases">
        <authorList>
            <person name="Amaro Gonzalez C."/>
        </authorList>
    </citation>
    <scope>NUCLEOTIDE SEQUENCE</scope>
</reference>
<reference evidence="2" key="2">
    <citation type="journal article" date="2015" name="Fish Shellfish Immunol.">
        <title>Early steps in the European eel (Anguilla anguilla)-Vibrio vulnificus interaction in the gills: Role of the RtxA13 toxin.</title>
        <authorList>
            <person name="Callol A."/>
            <person name="Pajuelo D."/>
            <person name="Ebbesson L."/>
            <person name="Teles M."/>
            <person name="MacKenzie S."/>
            <person name="Amaro C."/>
        </authorList>
    </citation>
    <scope>NUCLEOTIDE SEQUENCE</scope>
</reference>
<evidence type="ECO:0000313" key="2">
    <source>
        <dbReference type="EMBL" id="JAH32347.1"/>
    </source>
</evidence>
<evidence type="ECO:0000256" key="1">
    <source>
        <dbReference type="SAM" id="MobiDB-lite"/>
    </source>
</evidence>
<feature type="compositionally biased region" description="Low complexity" evidence="1">
    <location>
        <begin position="47"/>
        <end position="56"/>
    </location>
</feature>
<feature type="compositionally biased region" description="Acidic residues" evidence="1">
    <location>
        <begin position="33"/>
        <end position="46"/>
    </location>
</feature>
<feature type="compositionally biased region" description="Basic and acidic residues" evidence="1">
    <location>
        <begin position="1"/>
        <end position="16"/>
    </location>
</feature>
<dbReference type="AlphaFoldDB" id="A0A0E9RU59"/>
<feature type="region of interest" description="Disordered" evidence="1">
    <location>
        <begin position="1"/>
        <end position="56"/>
    </location>
</feature>
<protein>
    <submittedName>
        <fullName evidence="2">Uncharacterized protein</fullName>
    </submittedName>
</protein>
<proteinExistence type="predicted"/>
<sequence length="56" mass="6355">MEGCREVKGIGRERIGADWLPEEPMEREKLGWEEAEDVEEEEEDPEGLPGEGEVVV</sequence>